<evidence type="ECO:0000313" key="15">
    <source>
        <dbReference type="Proteomes" id="UP000176355"/>
    </source>
</evidence>
<evidence type="ECO:0000256" key="10">
    <source>
        <dbReference type="ARBA" id="ARBA00048988"/>
    </source>
</evidence>
<sequence>MPYLDNLNERQKKAAEHRNGPLLIVAGAGAGKTKTIAARIVRLVQNGAAPENILAITFTNKAAKEMRERVFLALQSEQSLNRPLTLMERPFVATFHALGVHILRENARTIGLNRHFNIFDRSDSKKSVRQAMENVGVNPKQFEPGRILEIIAREKGNNLIIAEYEQEVGNEYLPGIVAKVWREYDKILATEKALDFDDLLLRTVRLLKNQPAILEKYQNNWHYLLIDEYQDTNKIQYELAKLLADKNKNICAVGDTDQLIYGWRGASVRNLLEFENDYPNTTVVLLEENYRSSKRILAVANQVIEKNRLRKEKRLFTQKPLGEKIGLYPAYDETDEANYIAGKTQSLIAAGAAPEEIAALYRANFQSRAIEEAFLNEQIPYQVLGVRFFERKEIKDILAYIKAALNPENLSDFKRAIENPRRGVGKVTLAKALSGMEEKLPAAARTKIGEFRNLLAQIKKQALSGKPSETIKFVLRASGIETQLKSGGEDEKERLENIRELASLAVKYDSLPAEGGIEKLLSDAALASDQDELQEHKPAVKLMTVHAAKGLEFDYVFITGLEEGLFPHERLNDKEISEEESEEERRLFYVALTRARKKIFLSYASIRTIFGSRQVNLPSEFFADIDNGHLEEEYPAQGWSASGGNLKGKMIYL</sequence>
<keyword evidence="4 11" id="KW-0347">Helicase</keyword>
<organism evidence="14 15">
    <name type="scientific">Candidatus Taylorbacteria bacterium RIFCSPLOWO2_12_FULL_44_15c</name>
    <dbReference type="NCBI Taxonomy" id="1802333"/>
    <lineage>
        <taxon>Bacteria</taxon>
        <taxon>Candidatus Tayloriibacteriota</taxon>
    </lineage>
</organism>
<dbReference type="AlphaFoldDB" id="A0A1G2P4X5"/>
<dbReference type="PROSITE" id="PS51217">
    <property type="entry name" value="UVRD_HELICASE_CTER"/>
    <property type="match status" value="1"/>
</dbReference>
<dbReference type="GO" id="GO:0003677">
    <property type="term" value="F:DNA binding"/>
    <property type="evidence" value="ECO:0007669"/>
    <property type="project" value="UniProtKB-KW"/>
</dbReference>
<evidence type="ECO:0000256" key="2">
    <source>
        <dbReference type="ARBA" id="ARBA00022741"/>
    </source>
</evidence>
<dbReference type="EMBL" id="MHSL01000025">
    <property type="protein sequence ID" value="OHA43376.1"/>
    <property type="molecule type" value="Genomic_DNA"/>
</dbReference>
<evidence type="ECO:0000313" key="14">
    <source>
        <dbReference type="EMBL" id="OHA43376.1"/>
    </source>
</evidence>
<dbReference type="InterPro" id="IPR013986">
    <property type="entry name" value="DExx_box_DNA_helicase_dom_sf"/>
</dbReference>
<evidence type="ECO:0000256" key="11">
    <source>
        <dbReference type="PROSITE-ProRule" id="PRU00560"/>
    </source>
</evidence>
<evidence type="ECO:0000256" key="3">
    <source>
        <dbReference type="ARBA" id="ARBA00022801"/>
    </source>
</evidence>
<evidence type="ECO:0000256" key="1">
    <source>
        <dbReference type="ARBA" id="ARBA00009922"/>
    </source>
</evidence>
<dbReference type="GO" id="GO:0033202">
    <property type="term" value="C:DNA helicase complex"/>
    <property type="evidence" value="ECO:0007669"/>
    <property type="project" value="TreeGrafter"/>
</dbReference>
<dbReference type="SUPFAM" id="SSF52540">
    <property type="entry name" value="P-loop containing nucleoside triphosphate hydrolases"/>
    <property type="match status" value="1"/>
</dbReference>
<dbReference type="GO" id="GO:0000725">
    <property type="term" value="P:recombinational repair"/>
    <property type="evidence" value="ECO:0007669"/>
    <property type="project" value="TreeGrafter"/>
</dbReference>
<dbReference type="STRING" id="1802333.A3G03_03360"/>
<evidence type="ECO:0000256" key="8">
    <source>
        <dbReference type="ARBA" id="ARBA00034617"/>
    </source>
</evidence>
<keyword evidence="5 11" id="KW-0067">ATP-binding</keyword>
<reference evidence="14 15" key="1">
    <citation type="journal article" date="2016" name="Nat. Commun.">
        <title>Thousands of microbial genomes shed light on interconnected biogeochemical processes in an aquifer system.</title>
        <authorList>
            <person name="Anantharaman K."/>
            <person name="Brown C.T."/>
            <person name="Hug L.A."/>
            <person name="Sharon I."/>
            <person name="Castelle C.J."/>
            <person name="Probst A.J."/>
            <person name="Thomas B.C."/>
            <person name="Singh A."/>
            <person name="Wilkins M.J."/>
            <person name="Karaoz U."/>
            <person name="Brodie E.L."/>
            <person name="Williams K.H."/>
            <person name="Hubbard S.S."/>
            <person name="Banfield J.F."/>
        </authorList>
    </citation>
    <scope>NUCLEOTIDE SEQUENCE [LARGE SCALE GENOMIC DNA]</scope>
</reference>
<keyword evidence="2 11" id="KW-0547">Nucleotide-binding</keyword>
<dbReference type="GO" id="GO:0016887">
    <property type="term" value="F:ATP hydrolysis activity"/>
    <property type="evidence" value="ECO:0007669"/>
    <property type="project" value="RHEA"/>
</dbReference>
<dbReference type="Gene3D" id="1.10.486.10">
    <property type="entry name" value="PCRA, domain 4"/>
    <property type="match status" value="1"/>
</dbReference>
<dbReference type="Gene3D" id="1.10.10.160">
    <property type="match status" value="1"/>
</dbReference>
<dbReference type="Gene3D" id="3.40.50.300">
    <property type="entry name" value="P-loop containing nucleotide triphosphate hydrolases"/>
    <property type="match status" value="2"/>
</dbReference>
<dbReference type="PANTHER" id="PTHR11070:SF2">
    <property type="entry name" value="ATP-DEPENDENT DNA HELICASE SRS2"/>
    <property type="match status" value="1"/>
</dbReference>
<dbReference type="InterPro" id="IPR000212">
    <property type="entry name" value="DNA_helicase_UvrD/REP"/>
</dbReference>
<evidence type="ECO:0000256" key="9">
    <source>
        <dbReference type="ARBA" id="ARBA00034808"/>
    </source>
</evidence>
<comment type="similarity">
    <text evidence="1">Belongs to the helicase family. UvrD subfamily.</text>
</comment>
<dbReference type="Proteomes" id="UP000176355">
    <property type="component" value="Unassembled WGS sequence"/>
</dbReference>
<comment type="catalytic activity">
    <reaction evidence="10">
        <text>ATP + H2O = ADP + phosphate + H(+)</text>
        <dbReference type="Rhea" id="RHEA:13065"/>
        <dbReference type="ChEBI" id="CHEBI:15377"/>
        <dbReference type="ChEBI" id="CHEBI:15378"/>
        <dbReference type="ChEBI" id="CHEBI:30616"/>
        <dbReference type="ChEBI" id="CHEBI:43474"/>
        <dbReference type="ChEBI" id="CHEBI:456216"/>
        <dbReference type="EC" id="5.6.2.4"/>
    </reaction>
</comment>
<dbReference type="InterPro" id="IPR014017">
    <property type="entry name" value="DNA_helicase_UvrD-like_C"/>
</dbReference>
<comment type="caution">
    <text evidence="14">The sequence shown here is derived from an EMBL/GenBank/DDBJ whole genome shotgun (WGS) entry which is preliminary data.</text>
</comment>
<dbReference type="Pfam" id="PF00580">
    <property type="entry name" value="UvrD-helicase"/>
    <property type="match status" value="1"/>
</dbReference>
<dbReference type="PANTHER" id="PTHR11070">
    <property type="entry name" value="UVRD / RECB / PCRA DNA HELICASE FAMILY MEMBER"/>
    <property type="match status" value="1"/>
</dbReference>
<evidence type="ECO:0000259" key="13">
    <source>
        <dbReference type="PROSITE" id="PS51217"/>
    </source>
</evidence>
<dbReference type="InterPro" id="IPR014016">
    <property type="entry name" value="UvrD-like_ATP-bd"/>
</dbReference>
<dbReference type="PROSITE" id="PS51198">
    <property type="entry name" value="UVRD_HELICASE_ATP_BIND"/>
    <property type="match status" value="1"/>
</dbReference>
<evidence type="ECO:0000256" key="7">
    <source>
        <dbReference type="ARBA" id="ARBA00023235"/>
    </source>
</evidence>
<dbReference type="EC" id="5.6.2.4" evidence="9"/>
<dbReference type="InterPro" id="IPR027417">
    <property type="entry name" value="P-loop_NTPase"/>
</dbReference>
<comment type="catalytic activity">
    <reaction evidence="8">
        <text>Couples ATP hydrolysis with the unwinding of duplex DNA by translocating in the 3'-5' direction.</text>
        <dbReference type="EC" id="5.6.2.4"/>
    </reaction>
</comment>
<dbReference type="GO" id="GO:0005829">
    <property type="term" value="C:cytosol"/>
    <property type="evidence" value="ECO:0007669"/>
    <property type="project" value="TreeGrafter"/>
</dbReference>
<evidence type="ECO:0000256" key="5">
    <source>
        <dbReference type="ARBA" id="ARBA00022840"/>
    </source>
</evidence>
<keyword evidence="6" id="KW-0238">DNA-binding</keyword>
<proteinExistence type="inferred from homology"/>
<dbReference type="GO" id="GO:0043138">
    <property type="term" value="F:3'-5' DNA helicase activity"/>
    <property type="evidence" value="ECO:0007669"/>
    <property type="project" value="UniProtKB-EC"/>
</dbReference>
<evidence type="ECO:0000259" key="12">
    <source>
        <dbReference type="PROSITE" id="PS51198"/>
    </source>
</evidence>
<feature type="domain" description="UvrD-like helicase C-terminal" evidence="13">
    <location>
        <begin position="294"/>
        <end position="550"/>
    </location>
</feature>
<keyword evidence="7" id="KW-0413">Isomerase</keyword>
<accession>A0A1G2P4X5</accession>
<evidence type="ECO:0000256" key="4">
    <source>
        <dbReference type="ARBA" id="ARBA00022806"/>
    </source>
</evidence>
<dbReference type="CDD" id="cd18807">
    <property type="entry name" value="SF1_C_UvrD"/>
    <property type="match status" value="1"/>
</dbReference>
<feature type="domain" description="UvrD-like helicase ATP-binding" evidence="12">
    <location>
        <begin position="5"/>
        <end position="293"/>
    </location>
</feature>
<evidence type="ECO:0000256" key="6">
    <source>
        <dbReference type="ARBA" id="ARBA00023125"/>
    </source>
</evidence>
<feature type="binding site" evidence="11">
    <location>
        <begin position="26"/>
        <end position="33"/>
    </location>
    <ligand>
        <name>ATP</name>
        <dbReference type="ChEBI" id="CHEBI:30616"/>
    </ligand>
</feature>
<dbReference type="CDD" id="cd17932">
    <property type="entry name" value="DEXQc_UvrD"/>
    <property type="match status" value="1"/>
</dbReference>
<dbReference type="GO" id="GO:0005524">
    <property type="term" value="F:ATP binding"/>
    <property type="evidence" value="ECO:0007669"/>
    <property type="project" value="UniProtKB-UniRule"/>
</dbReference>
<dbReference type="Pfam" id="PF13361">
    <property type="entry name" value="UvrD_C"/>
    <property type="match status" value="1"/>
</dbReference>
<protein>
    <recommendedName>
        <fullName evidence="9">DNA 3'-5' helicase</fullName>
        <ecNumber evidence="9">5.6.2.4</ecNumber>
    </recommendedName>
</protein>
<gene>
    <name evidence="14" type="ORF">A3G03_03360</name>
</gene>
<keyword evidence="3 11" id="KW-0378">Hydrolase</keyword>
<name>A0A1G2P4X5_9BACT</name>